<name>A0A2W5Y7H9_9MICO</name>
<dbReference type="Gene3D" id="3.40.50.12580">
    <property type="match status" value="1"/>
</dbReference>
<dbReference type="Proteomes" id="UP000248783">
    <property type="component" value="Unassembled WGS sequence"/>
</dbReference>
<protein>
    <recommendedName>
        <fullName evidence="3">CDP-glycerol:poly(Glycerophosphate) glycerophosphotransferase</fullName>
    </recommendedName>
</protein>
<organism evidence="1 2">
    <name type="scientific">Xylanimonas oleitrophica</name>
    <dbReference type="NCBI Taxonomy" id="2607479"/>
    <lineage>
        <taxon>Bacteria</taxon>
        <taxon>Bacillati</taxon>
        <taxon>Actinomycetota</taxon>
        <taxon>Actinomycetes</taxon>
        <taxon>Micrococcales</taxon>
        <taxon>Promicromonosporaceae</taxon>
        <taxon>Xylanimonas</taxon>
    </lineage>
</organism>
<dbReference type="PANTHER" id="PTHR37316:SF3">
    <property type="entry name" value="TEICHOIC ACID GLYCEROL-PHOSPHATE TRANSFERASE"/>
    <property type="match status" value="1"/>
</dbReference>
<comment type="caution">
    <text evidence="1">The sequence shown here is derived from an EMBL/GenBank/DDBJ whole genome shotgun (WGS) entry which is preliminary data.</text>
</comment>
<accession>A0A2W5Y7H9</accession>
<proteinExistence type="predicted"/>
<gene>
    <name evidence="1" type="ORF">DNL40_05390</name>
</gene>
<dbReference type="SUPFAM" id="SSF53756">
    <property type="entry name" value="UDP-Glycosyltransferase/glycogen phosphorylase"/>
    <property type="match status" value="1"/>
</dbReference>
<dbReference type="PANTHER" id="PTHR37316">
    <property type="entry name" value="TEICHOIC ACID GLYCEROL-PHOSPHATE PRIMASE"/>
    <property type="match status" value="1"/>
</dbReference>
<dbReference type="Pfam" id="PF04464">
    <property type="entry name" value="Glyphos_transf"/>
    <property type="match status" value="1"/>
</dbReference>
<evidence type="ECO:0008006" key="3">
    <source>
        <dbReference type="Google" id="ProtNLM"/>
    </source>
</evidence>
<keyword evidence="2" id="KW-1185">Reference proteome</keyword>
<evidence type="ECO:0000313" key="1">
    <source>
        <dbReference type="EMBL" id="PZR54334.1"/>
    </source>
</evidence>
<dbReference type="RefSeq" id="WP_111250191.1">
    <property type="nucleotide sequence ID" value="NZ_QKWH01000002.1"/>
</dbReference>
<dbReference type="InterPro" id="IPR043148">
    <property type="entry name" value="TagF_C"/>
</dbReference>
<dbReference type="InterPro" id="IPR007554">
    <property type="entry name" value="Glycerophosphate_synth"/>
</dbReference>
<dbReference type="GO" id="GO:0016020">
    <property type="term" value="C:membrane"/>
    <property type="evidence" value="ECO:0007669"/>
    <property type="project" value="InterPro"/>
</dbReference>
<evidence type="ECO:0000313" key="2">
    <source>
        <dbReference type="Proteomes" id="UP000248783"/>
    </source>
</evidence>
<reference evidence="1 2" key="1">
    <citation type="submission" date="2018-06" db="EMBL/GenBank/DDBJ databases">
        <title>Whole genome sequencing of a novel hydrocarbon degrading bacterial strain, PW21 isolated from oil contaminated produced water sample.</title>
        <authorList>
            <person name="Nagkirti P."/>
            <person name="Shaikh A."/>
            <person name="Gowdaman V."/>
            <person name="Engineer A.E."/>
            <person name="Dagar S."/>
            <person name="Dhakephalkar P.K."/>
        </authorList>
    </citation>
    <scope>NUCLEOTIDE SEQUENCE [LARGE SCALE GENOMIC DNA]</scope>
    <source>
        <strain evidence="1 2">PW21</strain>
    </source>
</reference>
<sequence>MGRTPRTTWATRLARALAPELHACWLLMDRDTEAHDNAEHLYRYLRAEHPEINAWFVLDRRSPDWTRLAAEGFRLVAHGSSRHALALAQCHELVSSQIDHYVVSPPIMLWLRRRPWWFTWLQHGVIQSDLSGWLNTKRPRTVVTTTPAEHASLTRPPYTWTSREVVLTGQPRHDALVRKAAQTPDTERTLLVVMPTWRKWLLQGAGTGNERSARPDFLDSPYVRNWSGLLDSPTVRDAVERHGLEMVLLPHPNMGPHLSALRLPSHVRVLSYSDVDVQDVLARAAHVVTDYSSTAFDAALVDRPVLYFQFDAEEFHSGTQHIGRPGYFDYERDGFGPVASTLPEAERLLAALVEAGRSPSEPYATRIAQTFTRRDGHACERVVAEILAHRPLDAPAPAGAAR</sequence>
<dbReference type="AlphaFoldDB" id="A0A2W5Y7H9"/>
<dbReference type="GO" id="GO:0047355">
    <property type="term" value="F:CDP-glycerol glycerophosphotransferase activity"/>
    <property type="evidence" value="ECO:0007669"/>
    <property type="project" value="InterPro"/>
</dbReference>
<dbReference type="EMBL" id="QKWH01000002">
    <property type="protein sequence ID" value="PZR54334.1"/>
    <property type="molecule type" value="Genomic_DNA"/>
</dbReference>
<dbReference type="InterPro" id="IPR051612">
    <property type="entry name" value="Teichoic_Acid_Biosynth"/>
</dbReference>